<protein>
    <submittedName>
        <fullName evidence="6">Ribosomal RNA processing protein 1 homolog A</fullName>
    </submittedName>
</protein>
<dbReference type="Proteomes" id="UP000079169">
    <property type="component" value="Unplaced"/>
</dbReference>
<sequence>MKSKERIFQIAEEIAFVKVLASNDLSLRNRAIKKLHRWIAAKSQNPNTAFTDDDFIRLWEGLFFSMWMSDKPLIQVSILVSTFPIGSIDVSSHGIVLFA</sequence>
<dbReference type="Pfam" id="PF05997">
    <property type="entry name" value="Nop52"/>
    <property type="match status" value="1"/>
</dbReference>
<dbReference type="GeneID" id="103507910"/>
<comment type="subcellular location">
    <subcellularLocation>
        <location evidence="1">Nucleus</location>
    </subcellularLocation>
</comment>
<evidence type="ECO:0000313" key="5">
    <source>
        <dbReference type="Proteomes" id="UP000079169"/>
    </source>
</evidence>
<keyword evidence="3" id="KW-0698">rRNA processing</keyword>
<dbReference type="InterPro" id="IPR010301">
    <property type="entry name" value="RRP1"/>
</dbReference>
<evidence type="ECO:0000256" key="3">
    <source>
        <dbReference type="ARBA" id="ARBA00022552"/>
    </source>
</evidence>
<dbReference type="PANTHER" id="PTHR13026">
    <property type="entry name" value="NNP-1 PROTEIN NOVEL NUCLEAR PROTEIN 1 NOP52"/>
    <property type="match status" value="1"/>
</dbReference>
<proteinExistence type="inferred from homology"/>
<evidence type="ECO:0000256" key="1">
    <source>
        <dbReference type="ARBA" id="ARBA00004123"/>
    </source>
</evidence>
<accession>A0A3Q0IPW7</accession>
<dbReference type="STRING" id="121845.A0A3Q0IPW7"/>
<dbReference type="PaxDb" id="121845-A0A3Q0IPW7"/>
<comment type="similarity">
    <text evidence="2">Belongs to the RRP1 family.</text>
</comment>
<dbReference type="GO" id="GO:0005634">
    <property type="term" value="C:nucleus"/>
    <property type="evidence" value="ECO:0007669"/>
    <property type="project" value="UniProtKB-SubCell"/>
</dbReference>
<gene>
    <name evidence="6" type="primary">LOC103507910</name>
</gene>
<dbReference type="CTD" id="44391"/>
<dbReference type="RefSeq" id="XP_026678341.1">
    <property type="nucleotide sequence ID" value="XM_026822540.1"/>
</dbReference>
<dbReference type="GO" id="GO:0006364">
    <property type="term" value="P:rRNA processing"/>
    <property type="evidence" value="ECO:0007669"/>
    <property type="project" value="UniProtKB-KW"/>
</dbReference>
<reference evidence="6" key="1">
    <citation type="submission" date="2025-08" db="UniProtKB">
        <authorList>
            <consortium name="RefSeq"/>
        </authorList>
    </citation>
    <scope>IDENTIFICATION</scope>
</reference>
<dbReference type="GO" id="GO:0030688">
    <property type="term" value="C:preribosome, small subunit precursor"/>
    <property type="evidence" value="ECO:0007669"/>
    <property type="project" value="InterPro"/>
</dbReference>
<evidence type="ECO:0000256" key="2">
    <source>
        <dbReference type="ARBA" id="ARBA00006374"/>
    </source>
</evidence>
<name>A0A3Q0IPW7_DIACI</name>
<dbReference type="KEGG" id="dci:103507910"/>
<evidence type="ECO:0000313" key="6">
    <source>
        <dbReference type="RefSeq" id="XP_026678341.1"/>
    </source>
</evidence>
<dbReference type="PANTHER" id="PTHR13026:SF0">
    <property type="entry name" value="RIBOSOMAL RNA PROCESSING 1B"/>
    <property type="match status" value="1"/>
</dbReference>
<organism evidence="5 6">
    <name type="scientific">Diaphorina citri</name>
    <name type="common">Asian citrus psyllid</name>
    <dbReference type="NCBI Taxonomy" id="121845"/>
    <lineage>
        <taxon>Eukaryota</taxon>
        <taxon>Metazoa</taxon>
        <taxon>Ecdysozoa</taxon>
        <taxon>Arthropoda</taxon>
        <taxon>Hexapoda</taxon>
        <taxon>Insecta</taxon>
        <taxon>Pterygota</taxon>
        <taxon>Neoptera</taxon>
        <taxon>Paraneoptera</taxon>
        <taxon>Hemiptera</taxon>
        <taxon>Sternorrhyncha</taxon>
        <taxon>Psylloidea</taxon>
        <taxon>Psyllidae</taxon>
        <taxon>Diaphorininae</taxon>
        <taxon>Diaphorina</taxon>
    </lineage>
</organism>
<keyword evidence="5" id="KW-1185">Reference proteome</keyword>
<keyword evidence="4" id="KW-0539">Nucleus</keyword>
<evidence type="ECO:0000256" key="4">
    <source>
        <dbReference type="ARBA" id="ARBA00023242"/>
    </source>
</evidence>
<dbReference type="AlphaFoldDB" id="A0A3Q0IPW7"/>